<dbReference type="PhylomeDB" id="A0A0G4EXI5"/>
<keyword evidence="1" id="KW-1015">Disulfide bond</keyword>
<dbReference type="Pfam" id="PF00084">
    <property type="entry name" value="Sushi"/>
    <property type="match status" value="1"/>
</dbReference>
<dbReference type="Gene3D" id="2.170.16.10">
    <property type="entry name" value="Hedgehog/Intein (Hint) domain"/>
    <property type="match status" value="1"/>
</dbReference>
<feature type="compositionally biased region" description="Gly residues" evidence="2">
    <location>
        <begin position="56"/>
        <end position="65"/>
    </location>
</feature>
<accession>A0A0G4EXI5</accession>
<evidence type="ECO:0000256" key="2">
    <source>
        <dbReference type="SAM" id="MobiDB-lite"/>
    </source>
</evidence>
<feature type="region of interest" description="Disordered" evidence="2">
    <location>
        <begin position="992"/>
        <end position="1060"/>
    </location>
</feature>
<dbReference type="VEuPathDB" id="CryptoDB:Vbra_13805"/>
<organism evidence="5 6">
    <name type="scientific">Vitrella brassicaformis (strain CCMP3155)</name>
    <dbReference type="NCBI Taxonomy" id="1169540"/>
    <lineage>
        <taxon>Eukaryota</taxon>
        <taxon>Sar</taxon>
        <taxon>Alveolata</taxon>
        <taxon>Colpodellida</taxon>
        <taxon>Vitrellaceae</taxon>
        <taxon>Vitrella</taxon>
    </lineage>
</organism>
<dbReference type="SMART" id="SM00032">
    <property type="entry name" value="CCP"/>
    <property type="match status" value="6"/>
</dbReference>
<feature type="domain" description="Sushi" evidence="4">
    <location>
        <begin position="1884"/>
        <end position="1953"/>
    </location>
</feature>
<dbReference type="OrthoDB" id="8961654at2759"/>
<evidence type="ECO:0000256" key="1">
    <source>
        <dbReference type="ARBA" id="ARBA00023157"/>
    </source>
</evidence>
<proteinExistence type="predicted"/>
<feature type="region of interest" description="Disordered" evidence="2">
    <location>
        <begin position="2169"/>
        <end position="2203"/>
    </location>
</feature>
<dbReference type="InterPro" id="IPR036844">
    <property type="entry name" value="Hint_dom_sf"/>
</dbReference>
<feature type="region of interest" description="Disordered" evidence="2">
    <location>
        <begin position="54"/>
        <end position="73"/>
    </location>
</feature>
<gene>
    <name evidence="5" type="ORF">Vbra_13805</name>
</gene>
<feature type="compositionally biased region" description="Low complexity" evidence="2">
    <location>
        <begin position="1041"/>
        <end position="1053"/>
    </location>
</feature>
<dbReference type="PROSITE" id="PS50923">
    <property type="entry name" value="SUSHI"/>
    <property type="match status" value="1"/>
</dbReference>
<dbReference type="PANTHER" id="PTHR48148">
    <property type="entry name" value="KERATINOCYTE PROLINE-RICH PROTEIN"/>
    <property type="match status" value="1"/>
</dbReference>
<evidence type="ECO:0000313" key="5">
    <source>
        <dbReference type="EMBL" id="CEM03304.1"/>
    </source>
</evidence>
<feature type="signal peptide" evidence="3">
    <location>
        <begin position="1"/>
        <end position="23"/>
    </location>
</feature>
<evidence type="ECO:0000259" key="4">
    <source>
        <dbReference type="PROSITE" id="PS50923"/>
    </source>
</evidence>
<dbReference type="SUPFAM" id="SSF51294">
    <property type="entry name" value="Hedgehog/intein (Hint) domain"/>
    <property type="match status" value="1"/>
</dbReference>
<dbReference type="Proteomes" id="UP000041254">
    <property type="component" value="Unassembled WGS sequence"/>
</dbReference>
<feature type="compositionally biased region" description="Pro residues" evidence="2">
    <location>
        <begin position="1024"/>
        <end position="1040"/>
    </location>
</feature>
<sequence>MALCRVALWRALLLFCFLFSSAALPTFNARQMPQQLTSDGAFYRSADDVAFLQDPGGNGTAGRGGSKPTLPPPLRIDCQVDSREVVKLVVRPEDGLLPDGWKDPSHERPFFTGQGHPPTKTNRVTATSGRVLWLDFGANHYFVTPFFNATHHICIPLLPPGGPAEASFLLAFHFAVSTPPLVGTRQVLLDNFQGFQVGFLPDESDPEAVHFGVLPLVAGDRSSMVRICWRAEEGLLYHARRLQEDTAYFVSRCGDGKVEPPEECDTGGEALGSSDCSCNCRKKCPPYASILGDRALRFAARYVTPHQQRNAQATSPYGFTSSILVKAMEAGGALELKCREDVPSVVGDKRRNRTFTADVASGRDIVICGASRSGEFSPRLMDCYETCDPDSLLWWQQTDIVLPERQATLQLVSPRRAGLVRHGEAVRVRCNPSAGVGGVEGAPSEQTLECDDGHLEPLRLPCFAICPAEIRGPPTYTLPISPSRYSISGEGFQEGATRTLSCRQGFTTPTDSTTTTEEIECIKGQWTPVTLVCEGQCPPFALPRGKEHLYVTDPPLTRESAPFGSRIHVYCARGLSPPSDGPQSLEVECTCYGTAEECQSNKGTYEWTDFELPCGASCPSYQTEEGYITELPFALGAASANNRSTETSPMGHVRQTGANDTTAEEASSAMSALTVVAVSGGKVVGGGGEDSTAAAGGRAEASDVTVPEGTAIVVACDAEKGYGVRLGALHTRDTVTCTSRGYSAKTLLYMCLSSPPLPDHLHYLVDPPAGDTRTGPPYPHGYAVTVSCRAGSSRGETDAVPLRETLTCVQGRWTEPNLVCRAKCMEWSMLDDAVYETLPEPQEALKRRADAALNKTAGEGGWYDGAMVKVKCRHSFEEQDLYCRNAHWTPLTLVCTRPCPKLSVEARKGMESEKSFLYVVSPEEVTRGESQHGTVVTVRCNQDKGFSPARGPVEDRITCNKGHWTPQRLFCGRDCPFIPWLHPPEAYLIPQIRTRPRDTPSLRRPHMAEGTVLNGPDVLAPSASPSPPPSPSPSPSPSPTPIVTTTQQPTSTEEPSDFAENEGVPAFLEEGKDDTTDWSPATYTAAHQLEILIGLEHHPSGTQVFIKCNGDLGYSPSTGARNRVDAIVCEAGKWTQLPLTCMPSCGPFPSPEHSHFYSIEHIGGMANTDRHGAKVRITCSDKYAALPEPRSPGFAESVCFNGTWRPFPPPMLCSGSCAPYALPASQVLASPPKAFYSTFDTIDIACNTQAGYLNASDRFTKVRNVGGEEEEPTNKGEGAVLSVSTLTCLHGLFSEPEPPLDCRQSCSDFITLVDTTEYSFRVMSSSAEFTNTTACALPPSAPSAVANTSAHPPSPLPLHPRHGSCVKLGCQMGYTPDVDPHQWSDEPCASPGDVHYEPVFGSRDCETLRCMDGQWRRRSFRCRKDCPNPFLHYLPEGLDILNTTKIKDVYHHGETLTITCHEPAGRPLTGYAAVPPELPDSNQTLTCNDGHFDFVKLDCKKLCGPYFPPGPKDHYKHYHWSTDSEGLQSSVDRQAEELIKKRGNTTVSAEALKPYLVHRSVRYMRCADLYSDPDWPSPSPYETVECVSGLWTIQQLKCTKQCPGKKFYYLPSDVYPTTYTGRKGGLPSPRTPHTVGSLFDRSSLYDDGDILSIDCIGPTSPSALPPAGEETTVGMGYEGDKCDVRCTRGKWTMLPIICKRRCHPYVNPLPARAVCEPPLFCKTDPRDLTSDEQLHTMHLPYGNDTMFRHGSALNISCIATYLPSLLPVQETITCSDGRWAATQLTCWKPCGAFDALARSGEDPSRYLSEPDQNNLNITPAHWRNDVPQPSPGSKEAVGPYFLHGSRYVVSCDTAKGFESIMPRPVDFSECFDGHWTGVALQCRRRCGSVESVMESLHEDPSRYTIAHKGVTHGTVAHLTCAEGYTPVEGRPDELELIECNDGQWGRPNLRCEKKCPDYMEYAGVYDSEVLNSSRYVLTGFSGQKWAGAAFTIECAVGASPDQPVQELTSAGEGPQLSVASSQVIRCLNGGWQARLLSCLANCPDYLPEPNYEIDEECGQGYIVTGHSFGYDNDTKTVRNGFSRELMCCLQGMPIFEDSDEPKCSWDWSVKDAGPNPAMTADDPTWGWDRVVCHDGQWTQPQLECHPNCVALEAEKFNLDLGEYKQYGRATGGRETSTSYDIFEEALPPPPREGGRGDEGDMADEDATGEAFETYPYGTTVDVRCDKGSLPDPVQGEWPKEWDKRVTVEATCKRGRFQNIPFDCIPVCPFIPKETDQYARYTLVGTRRTQGDERFPYEYFSKTFPWLARHGSIFYTMCTTPKYETFKNETFREHAADNCEWNAGKCLNRMLTEGRHKSDIGKDVAKLINPVSSPNIKFYKKFWPNAWGDKLIPNGLAKALGDYPPYKKYQCFYGTWLTDSPPLTCAQSIKVIRCIDQHATVWRLKKGARTPPSVSGQGFLSLLPLLWWLLKKTRILDVHLRRGLPSALIRFASACMERWPPSQANSTEFAEAGKNADGADCDGLFCEAEVIFLRDISIGDTVLSWDATRRRHTWKDVYFKETFDPPGPSDLTPTVTITVHRPRTSLTLSPSHLLPVVVPSTRHRTRLVAASEVRVGDMVYVGGKGGDAMGRVAGVKWRQERRVLSLMYVMGGYLVANGIVISDADEPLDLPTQGRWTAVTNLDTRLLYLVGGAAAVDSWWYRAYWRWSVRLNDGLQALCARAQEALSDLWTTFVM</sequence>
<evidence type="ECO:0000313" key="6">
    <source>
        <dbReference type="Proteomes" id="UP000041254"/>
    </source>
</evidence>
<dbReference type="PANTHER" id="PTHR48148:SF3">
    <property type="entry name" value="KERATINOCYTE PROLINE-RICH PROTEIN"/>
    <property type="match status" value="1"/>
</dbReference>
<name>A0A0G4EXI5_VITBC</name>
<keyword evidence="6" id="KW-1185">Reference proteome</keyword>
<keyword evidence="3" id="KW-0732">Signal</keyword>
<dbReference type="InterPro" id="IPR000436">
    <property type="entry name" value="Sushi_SCR_CCP_dom"/>
</dbReference>
<reference evidence="5 6" key="1">
    <citation type="submission" date="2014-11" db="EMBL/GenBank/DDBJ databases">
        <authorList>
            <person name="Zhu J."/>
            <person name="Qi W."/>
            <person name="Song R."/>
        </authorList>
    </citation>
    <scope>NUCLEOTIDE SEQUENCE [LARGE SCALE GENOMIC DNA]</scope>
</reference>
<dbReference type="InParanoid" id="A0A0G4EXI5"/>
<protein>
    <recommendedName>
        <fullName evidence="4">Sushi domain-containing protein</fullName>
    </recommendedName>
</protein>
<dbReference type="EMBL" id="CDMY01000337">
    <property type="protein sequence ID" value="CEM03304.1"/>
    <property type="molecule type" value="Genomic_DNA"/>
</dbReference>
<feature type="chain" id="PRO_5005188452" description="Sushi domain-containing protein" evidence="3">
    <location>
        <begin position="24"/>
        <end position="2734"/>
    </location>
</feature>
<evidence type="ECO:0000256" key="3">
    <source>
        <dbReference type="SAM" id="SignalP"/>
    </source>
</evidence>